<evidence type="ECO:0008006" key="4">
    <source>
        <dbReference type="Google" id="ProtNLM"/>
    </source>
</evidence>
<evidence type="ECO:0000313" key="2">
    <source>
        <dbReference type="EMBL" id="MDR7208967.1"/>
    </source>
</evidence>
<reference evidence="2 3" key="1">
    <citation type="submission" date="2023-07" db="EMBL/GenBank/DDBJ databases">
        <title>Sorghum-associated microbial communities from plants grown in Nebraska, USA.</title>
        <authorList>
            <person name="Schachtman D."/>
        </authorList>
    </citation>
    <scope>NUCLEOTIDE SEQUENCE [LARGE SCALE GENOMIC DNA]</scope>
    <source>
        <strain evidence="2 3">4129</strain>
    </source>
</reference>
<keyword evidence="1" id="KW-0812">Transmembrane</keyword>
<organism evidence="2 3">
    <name type="scientific">Flavobacterium piscis</name>
    <dbReference type="NCBI Taxonomy" id="1114874"/>
    <lineage>
        <taxon>Bacteria</taxon>
        <taxon>Pseudomonadati</taxon>
        <taxon>Bacteroidota</taxon>
        <taxon>Flavobacteriia</taxon>
        <taxon>Flavobacteriales</taxon>
        <taxon>Flavobacteriaceae</taxon>
        <taxon>Flavobacterium</taxon>
    </lineage>
</organism>
<evidence type="ECO:0000313" key="3">
    <source>
        <dbReference type="Proteomes" id="UP001269081"/>
    </source>
</evidence>
<name>A0ABU1Y410_9FLAO</name>
<feature type="transmembrane region" description="Helical" evidence="1">
    <location>
        <begin position="120"/>
        <end position="140"/>
    </location>
</feature>
<protein>
    <recommendedName>
        <fullName evidence="4">HTTM domain-containing protein</fullName>
    </recommendedName>
</protein>
<feature type="transmembrane region" description="Helical" evidence="1">
    <location>
        <begin position="161"/>
        <end position="183"/>
    </location>
</feature>
<keyword evidence="1" id="KW-1133">Transmembrane helix</keyword>
<comment type="caution">
    <text evidence="2">The sequence shown here is derived from an EMBL/GenBank/DDBJ whole genome shotgun (WGS) entry which is preliminary data.</text>
</comment>
<feature type="transmembrane region" description="Helical" evidence="1">
    <location>
        <begin position="226"/>
        <end position="246"/>
    </location>
</feature>
<keyword evidence="1" id="KW-0472">Membrane</keyword>
<keyword evidence="3" id="KW-1185">Reference proteome</keyword>
<gene>
    <name evidence="2" type="ORF">J2W48_000897</name>
</gene>
<feature type="transmembrane region" description="Helical" evidence="1">
    <location>
        <begin position="251"/>
        <end position="268"/>
    </location>
</feature>
<dbReference type="EMBL" id="JAVDWQ010000002">
    <property type="protein sequence ID" value="MDR7208967.1"/>
    <property type="molecule type" value="Genomic_DNA"/>
</dbReference>
<feature type="transmembrane region" description="Helical" evidence="1">
    <location>
        <begin position="95"/>
        <end position="114"/>
    </location>
</feature>
<evidence type="ECO:0000256" key="1">
    <source>
        <dbReference type="SAM" id="Phobius"/>
    </source>
</evidence>
<sequence length="303" mass="34756">MNIDYIKENIFSRMQLPGSALQLALFRIALGLQILYSSSSKLLHLLLVVDGTKQTKTIFPQFLDNIVEVIAVPYLQGIVQVLSVFLVLGLFTRIILPVLFVAFLLLFGFWYNHFNAPVPWLYIWFPLLIMCFCRSADTLSLDKYFKTANSNNELPNNVYRWPVEVISGWFAYIYFAAGLAKIFPVSKGLSWLNGGTSQEIIYDRFLDSAFYYIFGKPLFDYSSNGLVFGLLSFSSLIIELLCVLIFFTNRYNYLLIFLVISMHFFLYLTGVPGFMQTALVLSICLVNSKVFNLVSHQLNYKKI</sequence>
<dbReference type="Proteomes" id="UP001269081">
    <property type="component" value="Unassembled WGS sequence"/>
</dbReference>
<accession>A0ABU1Y410</accession>
<proteinExistence type="predicted"/>